<dbReference type="Pfam" id="PF07683">
    <property type="entry name" value="CobW_C"/>
    <property type="match status" value="1"/>
</dbReference>
<sequence length="351" mass="38342">MFIVTGYLGSGKTTFLRRALDEAAFTRTLLLVNEAAALGVDDHLLRNDTGAVALLANGCLCCRIDRGVKEELHGVLALHRTRKDFDRVILELSGLADSLAVIATITSDPYLNGQLRIALVVTLVDGVHALESLDAAEHRRQIEASDVVLITKTDMAAPDSLAAVDAHVVRVQPLAPRRPAVETQFGWLVEQATDLRADRIARSAVAGRWRRESLRPALRPPAGAFACLPAGPETFCLRVGQPLDWSRLALWLSLLLHRHGDRILRIKGFLTLKGADAPVLINCVRHIAYFPEHMEREGDAGMPSFLVFIVDGLPKERIVRSFAACVGEGVAAWETMPHQPEDTLKSADPEG</sequence>
<comment type="catalytic activity">
    <reaction evidence="6">
        <text>GTP + H2O = GDP + phosphate + H(+)</text>
        <dbReference type="Rhea" id="RHEA:19669"/>
        <dbReference type="ChEBI" id="CHEBI:15377"/>
        <dbReference type="ChEBI" id="CHEBI:15378"/>
        <dbReference type="ChEBI" id="CHEBI:37565"/>
        <dbReference type="ChEBI" id="CHEBI:43474"/>
        <dbReference type="ChEBI" id="CHEBI:58189"/>
    </reaction>
    <physiologicalReaction direction="left-to-right" evidence="6">
        <dbReference type="Rhea" id="RHEA:19670"/>
    </physiologicalReaction>
</comment>
<dbReference type="EMBL" id="JBAFUR010000003">
    <property type="protein sequence ID" value="MFG1252959.1"/>
    <property type="molecule type" value="Genomic_DNA"/>
</dbReference>
<dbReference type="SUPFAM" id="SSF90002">
    <property type="entry name" value="Hypothetical protein YjiA, C-terminal domain"/>
    <property type="match status" value="1"/>
</dbReference>
<dbReference type="Gene3D" id="3.30.1220.10">
    <property type="entry name" value="CobW-like, C-terminal domain"/>
    <property type="match status" value="1"/>
</dbReference>
<evidence type="ECO:0000259" key="7">
    <source>
        <dbReference type="SMART" id="SM00833"/>
    </source>
</evidence>
<keyword evidence="1" id="KW-0547">Nucleotide-binding</keyword>
<dbReference type="InterPro" id="IPR051316">
    <property type="entry name" value="Zinc-reg_GTPase_activator"/>
</dbReference>
<accession>A0ABW6ZIR9</accession>
<feature type="domain" description="CobW C-terminal" evidence="7">
    <location>
        <begin position="232"/>
        <end position="326"/>
    </location>
</feature>
<dbReference type="PANTHER" id="PTHR13748:SF62">
    <property type="entry name" value="COBW DOMAIN-CONTAINING PROTEIN"/>
    <property type="match status" value="1"/>
</dbReference>
<dbReference type="PANTHER" id="PTHR13748">
    <property type="entry name" value="COBW-RELATED"/>
    <property type="match status" value="1"/>
</dbReference>
<evidence type="ECO:0000256" key="1">
    <source>
        <dbReference type="ARBA" id="ARBA00022741"/>
    </source>
</evidence>
<evidence type="ECO:0000256" key="6">
    <source>
        <dbReference type="ARBA" id="ARBA00049117"/>
    </source>
</evidence>
<gene>
    <name evidence="8" type="ORF">V5F30_12175</name>
</gene>
<reference evidence="8 9" key="1">
    <citation type="submission" date="2024-02" db="EMBL/GenBank/DDBJ databases">
        <title>Expansion and revision of Xanthobacter and proposal of Roseixanthobacter gen. nov.</title>
        <authorList>
            <person name="Soltysiak M.P.M."/>
            <person name="Jalihal A."/>
            <person name="Ory A."/>
            <person name="Chrisophersen C."/>
            <person name="Lee A.D."/>
            <person name="Boulton J."/>
            <person name="Springer M."/>
        </authorList>
    </citation>
    <scope>NUCLEOTIDE SEQUENCE [LARGE SCALE GENOMIC DNA]</scope>
    <source>
        <strain evidence="8 9">CB5</strain>
    </source>
</reference>
<evidence type="ECO:0000256" key="5">
    <source>
        <dbReference type="ARBA" id="ARBA00045658"/>
    </source>
</evidence>
<dbReference type="Pfam" id="PF02492">
    <property type="entry name" value="cobW"/>
    <property type="match status" value="1"/>
</dbReference>
<evidence type="ECO:0000313" key="8">
    <source>
        <dbReference type="EMBL" id="MFG1252959.1"/>
    </source>
</evidence>
<name>A0ABW6ZIR9_9HYPH</name>
<dbReference type="RefSeq" id="WP_029557317.1">
    <property type="nucleotide sequence ID" value="NZ_JBAFUR010000003.1"/>
</dbReference>
<protein>
    <submittedName>
        <fullName evidence="8">GTP-binding protein</fullName>
    </submittedName>
</protein>
<dbReference type="InterPro" id="IPR011629">
    <property type="entry name" value="CobW-like_C"/>
</dbReference>
<evidence type="ECO:0000313" key="9">
    <source>
        <dbReference type="Proteomes" id="UP001604043"/>
    </source>
</evidence>
<keyword evidence="2" id="KW-0378">Hydrolase</keyword>
<dbReference type="InterPro" id="IPR036627">
    <property type="entry name" value="CobW-likC_sf"/>
</dbReference>
<dbReference type="Proteomes" id="UP001604043">
    <property type="component" value="Unassembled WGS sequence"/>
</dbReference>
<dbReference type="InterPro" id="IPR003495">
    <property type="entry name" value="CobW/HypB/UreG_nucleotide-bd"/>
</dbReference>
<dbReference type="Gene3D" id="3.40.50.300">
    <property type="entry name" value="P-loop containing nucleotide triphosphate hydrolases"/>
    <property type="match status" value="1"/>
</dbReference>
<keyword evidence="3" id="KW-0143">Chaperone</keyword>
<comment type="caution">
    <text evidence="8">The sequence shown here is derived from an EMBL/GenBank/DDBJ whole genome shotgun (WGS) entry which is preliminary data.</text>
</comment>
<dbReference type="InterPro" id="IPR027417">
    <property type="entry name" value="P-loop_NTPase"/>
</dbReference>
<dbReference type="SUPFAM" id="SSF52540">
    <property type="entry name" value="P-loop containing nucleoside triphosphate hydrolases"/>
    <property type="match status" value="1"/>
</dbReference>
<comment type="function">
    <text evidence="5">Zinc chaperone that directly transfers zinc cofactor to target proteins, thereby activating them. Zinc is transferred from the CXCC motif in the GTPase domain to the zinc binding site in target proteins in a process requiring GTP hydrolysis.</text>
</comment>
<dbReference type="CDD" id="cd03112">
    <property type="entry name" value="CobW-like"/>
    <property type="match status" value="1"/>
</dbReference>
<proteinExistence type="inferred from homology"/>
<keyword evidence="9" id="KW-1185">Reference proteome</keyword>
<evidence type="ECO:0000256" key="3">
    <source>
        <dbReference type="ARBA" id="ARBA00023186"/>
    </source>
</evidence>
<organism evidence="8 9">
    <name type="scientific">Xanthobacter aminoxidans</name>
    <dbReference type="NCBI Taxonomy" id="186280"/>
    <lineage>
        <taxon>Bacteria</taxon>
        <taxon>Pseudomonadati</taxon>
        <taxon>Pseudomonadota</taxon>
        <taxon>Alphaproteobacteria</taxon>
        <taxon>Hyphomicrobiales</taxon>
        <taxon>Xanthobacteraceae</taxon>
        <taxon>Xanthobacter</taxon>
    </lineage>
</organism>
<comment type="similarity">
    <text evidence="4">Belongs to the SIMIBI class G3E GTPase family. ZNG1 subfamily.</text>
</comment>
<evidence type="ECO:0000256" key="4">
    <source>
        <dbReference type="ARBA" id="ARBA00034320"/>
    </source>
</evidence>
<evidence type="ECO:0000256" key="2">
    <source>
        <dbReference type="ARBA" id="ARBA00022801"/>
    </source>
</evidence>
<dbReference type="SMART" id="SM00833">
    <property type="entry name" value="CobW_C"/>
    <property type="match status" value="1"/>
</dbReference>